<reference evidence="2" key="1">
    <citation type="submission" date="2014-04" db="EMBL/GenBank/DDBJ databases">
        <title>Evolutionary Origins and Diversification of the Mycorrhizal Mutualists.</title>
        <authorList>
            <consortium name="DOE Joint Genome Institute"/>
            <consortium name="Mycorrhizal Genomics Consortium"/>
            <person name="Kohler A."/>
            <person name="Kuo A."/>
            <person name="Nagy L.G."/>
            <person name="Floudas D."/>
            <person name="Copeland A."/>
            <person name="Barry K.W."/>
            <person name="Cichocki N."/>
            <person name="Veneault-Fourrey C."/>
            <person name="LaButti K."/>
            <person name="Lindquist E.A."/>
            <person name="Lipzen A."/>
            <person name="Lundell T."/>
            <person name="Morin E."/>
            <person name="Murat C."/>
            <person name="Riley R."/>
            <person name="Ohm R."/>
            <person name="Sun H."/>
            <person name="Tunlid A."/>
            <person name="Henrissat B."/>
            <person name="Grigoriev I.V."/>
            <person name="Hibbett D.S."/>
            <person name="Martin F."/>
        </authorList>
    </citation>
    <scope>NUCLEOTIDE SEQUENCE [LARGE SCALE GENOMIC DNA]</scope>
    <source>
        <strain evidence="2">FD-334 SS-4</strain>
    </source>
</reference>
<keyword evidence="2" id="KW-1185">Reference proteome</keyword>
<dbReference type="AlphaFoldDB" id="A0A0D2P0X2"/>
<evidence type="ECO:0000313" key="2">
    <source>
        <dbReference type="Proteomes" id="UP000054270"/>
    </source>
</evidence>
<name>A0A0D2P0X2_HYPSF</name>
<dbReference type="Proteomes" id="UP000054270">
    <property type="component" value="Unassembled WGS sequence"/>
</dbReference>
<dbReference type="EMBL" id="KN817686">
    <property type="protein sequence ID" value="KJA14295.1"/>
    <property type="molecule type" value="Genomic_DNA"/>
</dbReference>
<accession>A0A0D2P0X2</accession>
<evidence type="ECO:0000313" key="1">
    <source>
        <dbReference type="EMBL" id="KJA14295.1"/>
    </source>
</evidence>
<proteinExistence type="predicted"/>
<organism evidence="1 2">
    <name type="scientific">Hypholoma sublateritium (strain FD-334 SS-4)</name>
    <dbReference type="NCBI Taxonomy" id="945553"/>
    <lineage>
        <taxon>Eukaryota</taxon>
        <taxon>Fungi</taxon>
        <taxon>Dikarya</taxon>
        <taxon>Basidiomycota</taxon>
        <taxon>Agaricomycotina</taxon>
        <taxon>Agaricomycetes</taxon>
        <taxon>Agaricomycetidae</taxon>
        <taxon>Agaricales</taxon>
        <taxon>Agaricineae</taxon>
        <taxon>Strophariaceae</taxon>
        <taxon>Hypholoma</taxon>
    </lineage>
</organism>
<protein>
    <submittedName>
        <fullName evidence="1">Uncharacterized protein</fullName>
    </submittedName>
</protein>
<sequence length="159" mass="17847">MTPSRRLSYTPTTTFPSSFYVKKIMIVLENKRAHYVTSPMLLDVMAQLAEGIAAYTFNRRMTRPQAPILPIFGVVMHGSAPVFCRMPVTNSLRMALKNPHPTPGLPLTTVTYCVPDINGGPMDIYLTRAMRDDPEARRIVRGHYFAFMQLVRGVSGLTN</sequence>
<gene>
    <name evidence="1" type="ORF">HYPSUDRAFT_49318</name>
</gene>